<comment type="subcellular location">
    <subcellularLocation>
        <location evidence="2">Cell membrane</location>
        <topology evidence="2">Multi-pass membrane protein</topology>
    </subcellularLocation>
</comment>
<keyword evidence="17" id="KW-1185">Reference proteome</keyword>
<dbReference type="InterPro" id="IPR003594">
    <property type="entry name" value="HATPase_dom"/>
</dbReference>
<dbReference type="Gene3D" id="1.10.287.130">
    <property type="match status" value="1"/>
</dbReference>
<evidence type="ECO:0000256" key="8">
    <source>
        <dbReference type="ARBA" id="ARBA00022741"/>
    </source>
</evidence>
<evidence type="ECO:0000256" key="13">
    <source>
        <dbReference type="ARBA" id="ARBA00023136"/>
    </source>
</evidence>
<keyword evidence="7 14" id="KW-0812">Transmembrane</keyword>
<dbReference type="SUPFAM" id="SSF55874">
    <property type="entry name" value="ATPase domain of HSP90 chaperone/DNA topoisomerase II/histidine kinase"/>
    <property type="match status" value="1"/>
</dbReference>
<dbReference type="InterPro" id="IPR016120">
    <property type="entry name" value="Sig_transdc_His_kin_SpoOB"/>
</dbReference>
<keyword evidence="5" id="KW-0597">Phosphoprotein</keyword>
<keyword evidence="9" id="KW-0418">Kinase</keyword>
<keyword evidence="10 16" id="KW-0067">ATP-binding</keyword>
<evidence type="ECO:0000256" key="10">
    <source>
        <dbReference type="ARBA" id="ARBA00022840"/>
    </source>
</evidence>
<reference evidence="17" key="1">
    <citation type="journal article" date="2019" name="Int. J. Syst. Evol. Microbiol.">
        <title>The Global Catalogue of Microorganisms (GCM) 10K type strain sequencing project: providing services to taxonomists for standard genome sequencing and annotation.</title>
        <authorList>
            <consortium name="The Broad Institute Genomics Platform"/>
            <consortium name="The Broad Institute Genome Sequencing Center for Infectious Disease"/>
            <person name="Wu L."/>
            <person name="Ma J."/>
        </authorList>
    </citation>
    <scope>NUCLEOTIDE SEQUENCE [LARGE SCALE GENOMIC DNA]</scope>
    <source>
        <strain evidence="17">WYCCWR 12678</strain>
    </source>
</reference>
<evidence type="ECO:0000313" key="17">
    <source>
        <dbReference type="Proteomes" id="UP001596002"/>
    </source>
</evidence>
<dbReference type="PROSITE" id="PS50109">
    <property type="entry name" value="HIS_KIN"/>
    <property type="match status" value="1"/>
</dbReference>
<dbReference type="Gene3D" id="3.30.450.20">
    <property type="entry name" value="PAS domain"/>
    <property type="match status" value="2"/>
</dbReference>
<keyword evidence="12" id="KW-0902">Two-component regulatory system</keyword>
<evidence type="ECO:0000256" key="4">
    <source>
        <dbReference type="ARBA" id="ARBA00022475"/>
    </source>
</evidence>
<keyword evidence="6" id="KW-0808">Transferase</keyword>
<feature type="transmembrane region" description="Helical" evidence="14">
    <location>
        <begin position="152"/>
        <end position="169"/>
    </location>
</feature>
<dbReference type="SUPFAM" id="SSF55890">
    <property type="entry name" value="Sporulation response regulatory protein Spo0B"/>
    <property type="match status" value="1"/>
</dbReference>
<evidence type="ECO:0000256" key="6">
    <source>
        <dbReference type="ARBA" id="ARBA00022679"/>
    </source>
</evidence>
<dbReference type="Pfam" id="PF17203">
    <property type="entry name" value="sCache_3_2"/>
    <property type="match status" value="1"/>
</dbReference>
<keyword evidence="8" id="KW-0547">Nucleotide-binding</keyword>
<dbReference type="Gene3D" id="3.30.565.10">
    <property type="entry name" value="Histidine kinase-like ATPase, C-terminal domain"/>
    <property type="match status" value="1"/>
</dbReference>
<evidence type="ECO:0000256" key="14">
    <source>
        <dbReference type="SAM" id="Phobius"/>
    </source>
</evidence>
<dbReference type="PANTHER" id="PTHR43547:SF10">
    <property type="entry name" value="SENSOR HISTIDINE KINASE DCUS"/>
    <property type="match status" value="1"/>
</dbReference>
<keyword evidence="11 14" id="KW-1133">Transmembrane helix</keyword>
<dbReference type="InterPro" id="IPR029151">
    <property type="entry name" value="Sensor-like_sf"/>
</dbReference>
<dbReference type="CDD" id="cd00130">
    <property type="entry name" value="PAS"/>
    <property type="match status" value="1"/>
</dbReference>
<dbReference type="SMART" id="SM00091">
    <property type="entry name" value="PAS"/>
    <property type="match status" value="1"/>
</dbReference>
<dbReference type="Pfam" id="PF00989">
    <property type="entry name" value="PAS"/>
    <property type="match status" value="1"/>
</dbReference>
<gene>
    <name evidence="16" type="ORF">ACFO8Q_18385</name>
</gene>
<feature type="transmembrane region" description="Helical" evidence="14">
    <location>
        <begin position="12"/>
        <end position="32"/>
    </location>
</feature>
<dbReference type="InterPro" id="IPR035965">
    <property type="entry name" value="PAS-like_dom_sf"/>
</dbReference>
<evidence type="ECO:0000313" key="16">
    <source>
        <dbReference type="EMBL" id="MFC4769301.1"/>
    </source>
</evidence>
<evidence type="ECO:0000256" key="7">
    <source>
        <dbReference type="ARBA" id="ARBA00022692"/>
    </source>
</evidence>
<comment type="caution">
    <text evidence="16">The sequence shown here is derived from an EMBL/GenBank/DDBJ whole genome shotgun (WGS) entry which is preliminary data.</text>
</comment>
<dbReference type="GO" id="GO:0005524">
    <property type="term" value="F:ATP binding"/>
    <property type="evidence" value="ECO:0007669"/>
    <property type="project" value="UniProtKB-KW"/>
</dbReference>
<dbReference type="InterPro" id="IPR039506">
    <property type="entry name" value="SPOB_a"/>
</dbReference>
<evidence type="ECO:0000256" key="12">
    <source>
        <dbReference type="ARBA" id="ARBA00023012"/>
    </source>
</evidence>
<dbReference type="InterPro" id="IPR004358">
    <property type="entry name" value="Sig_transdc_His_kin-like_C"/>
</dbReference>
<feature type="domain" description="Histidine kinase" evidence="15">
    <location>
        <begin position="313"/>
        <end position="529"/>
    </location>
</feature>
<accession>A0ABV9Q480</accession>
<comment type="catalytic activity">
    <reaction evidence="1">
        <text>ATP + protein L-histidine = ADP + protein N-phospho-L-histidine.</text>
        <dbReference type="EC" id="2.7.13.3"/>
    </reaction>
</comment>
<keyword evidence="13 14" id="KW-0472">Membrane</keyword>
<dbReference type="Pfam" id="PF02518">
    <property type="entry name" value="HATPase_c"/>
    <property type="match status" value="1"/>
</dbReference>
<dbReference type="InterPro" id="IPR005467">
    <property type="entry name" value="His_kinase_dom"/>
</dbReference>
<dbReference type="PRINTS" id="PR00344">
    <property type="entry name" value="BCTRLSENSOR"/>
</dbReference>
<dbReference type="EMBL" id="JBHSHC010000125">
    <property type="protein sequence ID" value="MFC4769301.1"/>
    <property type="molecule type" value="Genomic_DNA"/>
</dbReference>
<dbReference type="SUPFAM" id="SSF55785">
    <property type="entry name" value="PYP-like sensor domain (PAS domain)"/>
    <property type="match status" value="1"/>
</dbReference>
<dbReference type="Proteomes" id="UP001596002">
    <property type="component" value="Unassembled WGS sequence"/>
</dbReference>
<evidence type="ECO:0000256" key="11">
    <source>
        <dbReference type="ARBA" id="ARBA00022989"/>
    </source>
</evidence>
<dbReference type="SUPFAM" id="SSF103190">
    <property type="entry name" value="Sensory domain-like"/>
    <property type="match status" value="1"/>
</dbReference>
<proteinExistence type="predicted"/>
<evidence type="ECO:0000256" key="9">
    <source>
        <dbReference type="ARBA" id="ARBA00022777"/>
    </source>
</evidence>
<protein>
    <recommendedName>
        <fullName evidence="3">histidine kinase</fullName>
        <ecNumber evidence="3">2.7.13.3</ecNumber>
    </recommendedName>
</protein>
<feature type="transmembrane region" description="Helical" evidence="14">
    <location>
        <begin position="175"/>
        <end position="194"/>
    </location>
</feature>
<dbReference type="RefSeq" id="WP_380027662.1">
    <property type="nucleotide sequence ID" value="NZ_JBHSHC010000125.1"/>
</dbReference>
<dbReference type="InterPro" id="IPR036890">
    <property type="entry name" value="HATPase_C_sf"/>
</dbReference>
<evidence type="ECO:0000259" key="15">
    <source>
        <dbReference type="PROSITE" id="PS50109"/>
    </source>
</evidence>
<dbReference type="PANTHER" id="PTHR43547">
    <property type="entry name" value="TWO-COMPONENT HISTIDINE KINASE"/>
    <property type="match status" value="1"/>
</dbReference>
<organism evidence="16 17">
    <name type="scientific">Effusibacillus consociatus</name>
    <dbReference type="NCBI Taxonomy" id="1117041"/>
    <lineage>
        <taxon>Bacteria</taxon>
        <taxon>Bacillati</taxon>
        <taxon>Bacillota</taxon>
        <taxon>Bacilli</taxon>
        <taxon>Bacillales</taxon>
        <taxon>Alicyclobacillaceae</taxon>
        <taxon>Effusibacillus</taxon>
    </lineage>
</organism>
<dbReference type="Pfam" id="PF14689">
    <property type="entry name" value="SPOB_a"/>
    <property type="match status" value="1"/>
</dbReference>
<keyword evidence="4" id="KW-1003">Cell membrane</keyword>
<evidence type="ECO:0000256" key="3">
    <source>
        <dbReference type="ARBA" id="ARBA00012438"/>
    </source>
</evidence>
<evidence type="ECO:0000256" key="1">
    <source>
        <dbReference type="ARBA" id="ARBA00000085"/>
    </source>
</evidence>
<dbReference type="InterPro" id="IPR000014">
    <property type="entry name" value="PAS"/>
</dbReference>
<name>A0ABV9Q480_9BACL</name>
<dbReference type="SMART" id="SM00387">
    <property type="entry name" value="HATPase_c"/>
    <property type="match status" value="1"/>
</dbReference>
<dbReference type="InterPro" id="IPR033463">
    <property type="entry name" value="sCache_3"/>
</dbReference>
<dbReference type="InterPro" id="IPR013767">
    <property type="entry name" value="PAS_fold"/>
</dbReference>
<evidence type="ECO:0000256" key="5">
    <source>
        <dbReference type="ARBA" id="ARBA00022553"/>
    </source>
</evidence>
<dbReference type="EC" id="2.7.13.3" evidence="3"/>
<evidence type="ECO:0000256" key="2">
    <source>
        <dbReference type="ARBA" id="ARBA00004651"/>
    </source>
</evidence>
<sequence length="536" mass="59736">MKQTRLTMRTRIAAIVSIIVFLSVITGSFILINRMTEAYEQELGKRVMAIAQSLAQSPSLRQGLESPEGWRIIQPIAERVRLATDVEYVVVFDMNKIRYSHPLEDRIGTPFTGGDEGPSLTEQSYISRAHGVKGTSIRSFVPIMDEEGAKQVGVVVVGTLLPSFLSLVWASRADLYLSLFLGTIFGIIGAIWVANRIKQQMFNMEPLEIAHLFGEREMVIESIAEGIIAIDRNERITVLNKHAARMMNITQDVIGKLIQEVIPDSHLPEVLRDGKPQYHQLRQINNVVILSNRVPIIVNGKILGAMSTIQDRTEVYHLAEELTGVRKFIDALRAQNHEYLNKLHTIAGLIQLERYEEVVEKILRFNEEKEAQTHFLTQRIKDYSISGLILGKISHAKEQGVELEVEPGTSLPVLPDNVQEADLLMVLGNLLENAIHATAQSNRTDKKVSLLLEGNEDGIEIHVTDNGIGMTPELQARIFEYGFTTKGAKGQGIGLHLVKQFVDLLGGEIYVESKVGEGTRFVVILPGPAWEMEGGN</sequence>